<dbReference type="Proteomes" id="UP001500542">
    <property type="component" value="Unassembled WGS sequence"/>
</dbReference>
<proteinExistence type="predicted"/>
<reference evidence="3" key="1">
    <citation type="journal article" date="2019" name="Int. J. Syst. Evol. Microbiol.">
        <title>The Global Catalogue of Microorganisms (GCM) 10K type strain sequencing project: providing services to taxonomists for standard genome sequencing and annotation.</title>
        <authorList>
            <consortium name="The Broad Institute Genomics Platform"/>
            <consortium name="The Broad Institute Genome Sequencing Center for Infectious Disease"/>
            <person name="Wu L."/>
            <person name="Ma J."/>
        </authorList>
    </citation>
    <scope>NUCLEOTIDE SEQUENCE [LARGE SCALE GENOMIC DNA]</scope>
    <source>
        <strain evidence="3">JCM 10977</strain>
    </source>
</reference>
<sequence length="142" mass="14764">MKSTYRALANLIALGVLIQVMAIGLAWFTALKDVDDGLVIDKNYDGNFGHQLHGIVGSMVIPLLAILLLIVSFFARVDAGIKWALIVFGLVALQIALAFASFSVPVIGALHAANAVALAGVAGIAARRAAPSQQKVGTEATI</sequence>
<feature type="transmembrane region" description="Helical" evidence="1">
    <location>
        <begin position="83"/>
        <end position="102"/>
    </location>
</feature>
<feature type="transmembrane region" description="Helical" evidence="1">
    <location>
        <begin position="50"/>
        <end position="71"/>
    </location>
</feature>
<dbReference type="EMBL" id="BAAAHK010000013">
    <property type="protein sequence ID" value="GAA0951298.1"/>
    <property type="molecule type" value="Genomic_DNA"/>
</dbReference>
<dbReference type="RefSeq" id="WP_343975469.1">
    <property type="nucleotide sequence ID" value="NZ_BAAAHK010000013.1"/>
</dbReference>
<feature type="transmembrane region" description="Helical" evidence="1">
    <location>
        <begin position="7"/>
        <end position="30"/>
    </location>
</feature>
<feature type="transmembrane region" description="Helical" evidence="1">
    <location>
        <begin position="108"/>
        <end position="126"/>
    </location>
</feature>
<name>A0ABP4BKW3_9ACTN</name>
<protein>
    <submittedName>
        <fullName evidence="2">Uncharacterized protein</fullName>
    </submittedName>
</protein>
<evidence type="ECO:0000256" key="1">
    <source>
        <dbReference type="SAM" id="Phobius"/>
    </source>
</evidence>
<comment type="caution">
    <text evidence="2">The sequence shown here is derived from an EMBL/GenBank/DDBJ whole genome shotgun (WGS) entry which is preliminary data.</text>
</comment>
<keyword evidence="1" id="KW-1133">Transmembrane helix</keyword>
<evidence type="ECO:0000313" key="2">
    <source>
        <dbReference type="EMBL" id="GAA0951298.1"/>
    </source>
</evidence>
<organism evidence="2 3">
    <name type="scientific">Kribbella koreensis</name>
    <dbReference type="NCBI Taxonomy" id="57909"/>
    <lineage>
        <taxon>Bacteria</taxon>
        <taxon>Bacillati</taxon>
        <taxon>Actinomycetota</taxon>
        <taxon>Actinomycetes</taxon>
        <taxon>Propionibacteriales</taxon>
        <taxon>Kribbellaceae</taxon>
        <taxon>Kribbella</taxon>
    </lineage>
</organism>
<keyword evidence="3" id="KW-1185">Reference proteome</keyword>
<keyword evidence="1" id="KW-0812">Transmembrane</keyword>
<keyword evidence="1" id="KW-0472">Membrane</keyword>
<evidence type="ECO:0000313" key="3">
    <source>
        <dbReference type="Proteomes" id="UP001500542"/>
    </source>
</evidence>
<gene>
    <name evidence="2" type="ORF">GCM10009554_52490</name>
</gene>
<accession>A0ABP4BKW3</accession>